<feature type="transmembrane region" description="Helical" evidence="8">
    <location>
        <begin position="102"/>
        <end position="120"/>
    </location>
</feature>
<evidence type="ECO:0000256" key="4">
    <source>
        <dbReference type="ARBA" id="ARBA00022475"/>
    </source>
</evidence>
<evidence type="ECO:0000256" key="8">
    <source>
        <dbReference type="RuleBase" id="RU363041"/>
    </source>
</evidence>
<keyword evidence="7 8" id="KW-0472">Membrane</keyword>
<gene>
    <name evidence="9" type="ORF">A7E78_08965</name>
</gene>
<feature type="transmembrane region" description="Helical" evidence="8">
    <location>
        <begin position="36"/>
        <end position="55"/>
    </location>
</feature>
<sequence>MTATFAWQCGFLALIGLLAGFINVLAGGGSLLTLPTLIFLGLPAATANGTNRIAILSQNIFAASSFRRHGVLPLRLALLCTVPALAGSYFGANLAITIDEQLFQRLLAVIMIGVLVFNTLDPMKRWRCAELHLNRWRIAALLLCFFAIGVYGGFVQAGVGFLIISALLAQGLDLVRINAIKVFVVGIFTLVALAVFIQHQQVNFGLGLALAAGNSIGGTIATRMAINKGHDWIKNVVSLTILCFAIKLLLA</sequence>
<dbReference type="STRING" id="1842532.A7E78_08965"/>
<protein>
    <recommendedName>
        <fullName evidence="8">Probable membrane transporter protein</fullName>
    </recommendedName>
</protein>
<organism evidence="9 10">
    <name type="scientific">Syntrophotalea acetylenivorans</name>
    <dbReference type="NCBI Taxonomy" id="1842532"/>
    <lineage>
        <taxon>Bacteria</taxon>
        <taxon>Pseudomonadati</taxon>
        <taxon>Thermodesulfobacteriota</taxon>
        <taxon>Desulfuromonadia</taxon>
        <taxon>Desulfuromonadales</taxon>
        <taxon>Syntrophotaleaceae</taxon>
        <taxon>Syntrophotalea</taxon>
    </lineage>
</organism>
<keyword evidence="3" id="KW-0813">Transport</keyword>
<dbReference type="Proteomes" id="UP000182517">
    <property type="component" value="Chromosome"/>
</dbReference>
<comment type="subcellular location">
    <subcellularLocation>
        <location evidence="1 8">Cell membrane</location>
        <topology evidence="1 8">Multi-pass membrane protein</topology>
    </subcellularLocation>
</comment>
<proteinExistence type="inferred from homology"/>
<dbReference type="PANTHER" id="PTHR30269">
    <property type="entry name" value="TRANSMEMBRANE PROTEIN YFCA"/>
    <property type="match status" value="1"/>
</dbReference>
<dbReference type="InterPro" id="IPR002781">
    <property type="entry name" value="TM_pro_TauE-like"/>
</dbReference>
<keyword evidence="10" id="KW-1185">Reference proteome</keyword>
<evidence type="ECO:0000256" key="5">
    <source>
        <dbReference type="ARBA" id="ARBA00022692"/>
    </source>
</evidence>
<accession>A0A1L3GPV7</accession>
<evidence type="ECO:0000256" key="1">
    <source>
        <dbReference type="ARBA" id="ARBA00004651"/>
    </source>
</evidence>
<keyword evidence="6 8" id="KW-1133">Transmembrane helix</keyword>
<evidence type="ECO:0000256" key="2">
    <source>
        <dbReference type="ARBA" id="ARBA00009142"/>
    </source>
</evidence>
<feature type="transmembrane region" description="Helical" evidence="8">
    <location>
        <begin position="204"/>
        <end position="226"/>
    </location>
</feature>
<feature type="transmembrane region" description="Helical" evidence="8">
    <location>
        <begin position="140"/>
        <end position="169"/>
    </location>
</feature>
<keyword evidence="4 8" id="KW-1003">Cell membrane</keyword>
<evidence type="ECO:0000313" key="9">
    <source>
        <dbReference type="EMBL" id="APG27954.1"/>
    </source>
</evidence>
<feature type="transmembrane region" description="Helical" evidence="8">
    <location>
        <begin position="175"/>
        <end position="197"/>
    </location>
</feature>
<dbReference type="RefSeq" id="WP_072283917.1">
    <property type="nucleotide sequence ID" value="NZ_CP015519.1"/>
</dbReference>
<evidence type="ECO:0000256" key="7">
    <source>
        <dbReference type="ARBA" id="ARBA00023136"/>
    </source>
</evidence>
<dbReference type="OrthoDB" id="554695at2"/>
<evidence type="ECO:0000256" key="6">
    <source>
        <dbReference type="ARBA" id="ARBA00022989"/>
    </source>
</evidence>
<dbReference type="PANTHER" id="PTHR30269:SF0">
    <property type="entry name" value="MEMBRANE TRANSPORTER PROTEIN YFCA-RELATED"/>
    <property type="match status" value="1"/>
</dbReference>
<dbReference type="AlphaFoldDB" id="A0A1L3GPV7"/>
<keyword evidence="5 8" id="KW-0812">Transmembrane</keyword>
<evidence type="ECO:0000256" key="3">
    <source>
        <dbReference type="ARBA" id="ARBA00022448"/>
    </source>
</evidence>
<feature type="transmembrane region" description="Helical" evidence="8">
    <location>
        <begin position="76"/>
        <end position="96"/>
    </location>
</feature>
<evidence type="ECO:0000313" key="10">
    <source>
        <dbReference type="Proteomes" id="UP000182517"/>
    </source>
</evidence>
<comment type="similarity">
    <text evidence="2 8">Belongs to the 4-toluene sulfonate uptake permease (TSUP) (TC 2.A.102) family.</text>
</comment>
<dbReference type="Pfam" id="PF01925">
    <property type="entry name" value="TauE"/>
    <property type="match status" value="1"/>
</dbReference>
<dbReference type="EMBL" id="CP015519">
    <property type="protein sequence ID" value="APG27954.1"/>
    <property type="molecule type" value="Genomic_DNA"/>
</dbReference>
<name>A0A1L3GPV7_9BACT</name>
<dbReference type="GO" id="GO:0005886">
    <property type="term" value="C:plasma membrane"/>
    <property type="evidence" value="ECO:0007669"/>
    <property type="project" value="UniProtKB-SubCell"/>
</dbReference>
<dbReference type="KEGG" id="pef:A7E78_08965"/>
<reference evidence="9 10" key="1">
    <citation type="journal article" date="2017" name="Genome Announc.">
        <title>Complete Genome Sequences of Two Acetylene-Fermenting Pelobacter acetylenicus Strains.</title>
        <authorList>
            <person name="Sutton J.M."/>
            <person name="Baesman S.M."/>
            <person name="Fierst J.L."/>
            <person name="Poret-Peterson A.T."/>
            <person name="Oremland R.S."/>
            <person name="Dunlap D.S."/>
            <person name="Akob D.M."/>
        </authorList>
    </citation>
    <scope>NUCLEOTIDE SEQUENCE [LARGE SCALE GENOMIC DNA]</scope>
    <source>
        <strain evidence="9 10">SFB93</strain>
    </source>
</reference>
<dbReference type="InterPro" id="IPR052017">
    <property type="entry name" value="TSUP"/>
</dbReference>